<dbReference type="EMBL" id="BSNU01000002">
    <property type="protein sequence ID" value="GLQ62115.1"/>
    <property type="molecule type" value="Genomic_DNA"/>
</dbReference>
<reference evidence="3" key="1">
    <citation type="journal article" date="2019" name="Int. J. Syst. Evol. Microbiol.">
        <title>The Global Catalogue of Microorganisms (GCM) 10K type strain sequencing project: providing services to taxonomists for standard genome sequencing and annotation.</title>
        <authorList>
            <consortium name="The Broad Institute Genomics Platform"/>
            <consortium name="The Broad Institute Genome Sequencing Center for Infectious Disease"/>
            <person name="Wu L."/>
            <person name="Ma J."/>
        </authorList>
    </citation>
    <scope>NUCLEOTIDE SEQUENCE [LARGE SCALE GENOMIC DNA]</scope>
    <source>
        <strain evidence="3">NBRC 3267</strain>
    </source>
</reference>
<sequence>MARAKGLDILQTWRFLPDTQPDFRRAFINGKTANSLRILTLKLGKKVAVSTRDNNPLPIMVTENQSSSSTTQTDCQSQ</sequence>
<feature type="compositionally biased region" description="Low complexity" evidence="1">
    <location>
        <begin position="65"/>
        <end position="78"/>
    </location>
</feature>
<comment type="caution">
    <text evidence="2">The sequence shown here is derived from an EMBL/GenBank/DDBJ whole genome shotgun (WGS) entry which is preliminary data.</text>
</comment>
<keyword evidence="3" id="KW-1185">Reference proteome</keyword>
<evidence type="ECO:0000313" key="3">
    <source>
        <dbReference type="Proteomes" id="UP001156614"/>
    </source>
</evidence>
<feature type="region of interest" description="Disordered" evidence="1">
    <location>
        <begin position="56"/>
        <end position="78"/>
    </location>
</feature>
<proteinExistence type="predicted"/>
<gene>
    <name evidence="2" type="ORF">GCM10007867_09600</name>
</gene>
<dbReference type="Proteomes" id="UP001156614">
    <property type="component" value="Unassembled WGS sequence"/>
</dbReference>
<dbReference type="AlphaFoldDB" id="A0AAV5NDP1"/>
<accession>A0AAV5NDP1</accession>
<protein>
    <submittedName>
        <fullName evidence="2">Uncharacterized protein</fullName>
    </submittedName>
</protein>
<organism evidence="2 3">
    <name type="scientific">Gluconobacter cerinus</name>
    <dbReference type="NCBI Taxonomy" id="38307"/>
    <lineage>
        <taxon>Bacteria</taxon>
        <taxon>Pseudomonadati</taxon>
        <taxon>Pseudomonadota</taxon>
        <taxon>Alphaproteobacteria</taxon>
        <taxon>Acetobacterales</taxon>
        <taxon>Acetobacteraceae</taxon>
        <taxon>Gluconobacter</taxon>
    </lineage>
</organism>
<evidence type="ECO:0000313" key="2">
    <source>
        <dbReference type="EMBL" id="GLQ62115.1"/>
    </source>
</evidence>
<evidence type="ECO:0000256" key="1">
    <source>
        <dbReference type="SAM" id="MobiDB-lite"/>
    </source>
</evidence>
<name>A0AAV5NDP1_9PROT</name>